<name>A0ABN3H9F2_9ACTN</name>
<dbReference type="Proteomes" id="UP001501444">
    <property type="component" value="Unassembled WGS sequence"/>
</dbReference>
<dbReference type="InterPro" id="IPR050772">
    <property type="entry name" value="Hydratase-Decarb/MhpD_sf"/>
</dbReference>
<dbReference type="InterPro" id="IPR011234">
    <property type="entry name" value="Fumarylacetoacetase-like_C"/>
</dbReference>
<protein>
    <submittedName>
        <fullName evidence="3">Fumarylacetoacetate hydrolase family protein</fullName>
    </submittedName>
</protein>
<dbReference type="PANTHER" id="PTHR30143:SF0">
    <property type="entry name" value="2-KETO-4-PENTENOATE HYDRATASE"/>
    <property type="match status" value="1"/>
</dbReference>
<dbReference type="SUPFAM" id="SSF56529">
    <property type="entry name" value="FAH"/>
    <property type="match status" value="1"/>
</dbReference>
<dbReference type="Gene3D" id="3.90.850.10">
    <property type="entry name" value="Fumarylacetoacetase-like, C-terminal domain"/>
    <property type="match status" value="1"/>
</dbReference>
<evidence type="ECO:0000259" key="2">
    <source>
        <dbReference type="Pfam" id="PF01557"/>
    </source>
</evidence>
<dbReference type="InterPro" id="IPR036663">
    <property type="entry name" value="Fumarylacetoacetase_C_sf"/>
</dbReference>
<dbReference type="EMBL" id="BAAARV010000074">
    <property type="protein sequence ID" value="GAA2373101.1"/>
    <property type="molecule type" value="Genomic_DNA"/>
</dbReference>
<comment type="caution">
    <text evidence="3">The sequence shown here is derived from an EMBL/GenBank/DDBJ whole genome shotgun (WGS) entry which is preliminary data.</text>
</comment>
<accession>A0ABN3H9F2</accession>
<dbReference type="GO" id="GO:0016787">
    <property type="term" value="F:hydrolase activity"/>
    <property type="evidence" value="ECO:0007669"/>
    <property type="project" value="UniProtKB-KW"/>
</dbReference>
<organism evidence="3 4">
    <name type="scientific">Dactylosporangium salmoneum</name>
    <dbReference type="NCBI Taxonomy" id="53361"/>
    <lineage>
        <taxon>Bacteria</taxon>
        <taxon>Bacillati</taxon>
        <taxon>Actinomycetota</taxon>
        <taxon>Actinomycetes</taxon>
        <taxon>Micromonosporales</taxon>
        <taxon>Micromonosporaceae</taxon>
        <taxon>Dactylosporangium</taxon>
    </lineage>
</organism>
<evidence type="ECO:0000256" key="1">
    <source>
        <dbReference type="ARBA" id="ARBA00023239"/>
    </source>
</evidence>
<reference evidence="3 4" key="1">
    <citation type="journal article" date="2019" name="Int. J. Syst. Evol. Microbiol.">
        <title>The Global Catalogue of Microorganisms (GCM) 10K type strain sequencing project: providing services to taxonomists for standard genome sequencing and annotation.</title>
        <authorList>
            <consortium name="The Broad Institute Genomics Platform"/>
            <consortium name="The Broad Institute Genome Sequencing Center for Infectious Disease"/>
            <person name="Wu L."/>
            <person name="Ma J."/>
        </authorList>
    </citation>
    <scope>NUCLEOTIDE SEQUENCE [LARGE SCALE GENOMIC DNA]</scope>
    <source>
        <strain evidence="3 4">JCM 3272</strain>
    </source>
</reference>
<dbReference type="Pfam" id="PF01557">
    <property type="entry name" value="FAA_hydrolase"/>
    <property type="match status" value="1"/>
</dbReference>
<dbReference type="PANTHER" id="PTHR30143">
    <property type="entry name" value="ACID HYDRATASE"/>
    <property type="match status" value="1"/>
</dbReference>
<feature type="domain" description="Fumarylacetoacetase-like C-terminal" evidence="2">
    <location>
        <begin position="87"/>
        <end position="255"/>
    </location>
</feature>
<proteinExistence type="predicted"/>
<evidence type="ECO:0000313" key="4">
    <source>
        <dbReference type="Proteomes" id="UP001501444"/>
    </source>
</evidence>
<sequence length="260" mass="27213">MNRQVVAAADRLDRAAADGVPCAPVADLIGPTDVDAAYAVQSLLTARRLARGARIVGKKIGLTSEAVQRQIGVDRPDFGVLFDDMRFGNGSAVPLESLLQPKAEAEIAFVLGADITEDDPAAVRAAVDHAVAALEVVDSRIADWRIGITDTVADNASSGVFVLGDTPLRLAEFTPADVPMRMYRNGTLASEGDGRACLGDPLNALTWLARTAITLQAPLRRGDIVLSGALGPMVPVGDGDRFEAEIGPLGRVSATFSKKG</sequence>
<evidence type="ECO:0000313" key="3">
    <source>
        <dbReference type="EMBL" id="GAA2373101.1"/>
    </source>
</evidence>
<keyword evidence="1" id="KW-0456">Lyase</keyword>
<keyword evidence="4" id="KW-1185">Reference proteome</keyword>
<gene>
    <name evidence="3" type="ORF">GCM10010170_075670</name>
</gene>
<keyword evidence="3" id="KW-0378">Hydrolase</keyword>
<dbReference type="RefSeq" id="WP_344617432.1">
    <property type="nucleotide sequence ID" value="NZ_BAAARV010000074.1"/>
</dbReference>